<gene>
    <name evidence="1" type="ORF">H5410_024847</name>
</gene>
<dbReference type="EMBL" id="JACXVP010000004">
    <property type="protein sequence ID" value="KAG5613566.1"/>
    <property type="molecule type" value="Genomic_DNA"/>
</dbReference>
<keyword evidence="2" id="KW-1185">Reference proteome</keyword>
<dbReference type="Proteomes" id="UP000824120">
    <property type="component" value="Chromosome 4"/>
</dbReference>
<protein>
    <submittedName>
        <fullName evidence="1">Uncharacterized protein</fullName>
    </submittedName>
</protein>
<accession>A0A9J5ZN45</accession>
<proteinExistence type="predicted"/>
<dbReference type="AlphaFoldDB" id="A0A9J5ZN45"/>
<evidence type="ECO:0000313" key="2">
    <source>
        <dbReference type="Proteomes" id="UP000824120"/>
    </source>
</evidence>
<comment type="caution">
    <text evidence="1">The sequence shown here is derived from an EMBL/GenBank/DDBJ whole genome shotgun (WGS) entry which is preliminary data.</text>
</comment>
<sequence length="157" mass="17956">MTKDGKIMNESDTTVNCNSVPGDVHFRKALCSSRKYLQCRNLFRRQEKAKKNIFAHPLIPSLPTDATSATSTQKVSTTSYCTAQLHQTFGICFAVFWVMPFSIRDALESWSSWEVDKAIKTIWLMIPGALFWCLWTRGTNDVLMEFQLLENFCEADV</sequence>
<organism evidence="1 2">
    <name type="scientific">Solanum commersonii</name>
    <name type="common">Commerson's wild potato</name>
    <name type="synonym">Commerson's nightshade</name>
    <dbReference type="NCBI Taxonomy" id="4109"/>
    <lineage>
        <taxon>Eukaryota</taxon>
        <taxon>Viridiplantae</taxon>
        <taxon>Streptophyta</taxon>
        <taxon>Embryophyta</taxon>
        <taxon>Tracheophyta</taxon>
        <taxon>Spermatophyta</taxon>
        <taxon>Magnoliopsida</taxon>
        <taxon>eudicotyledons</taxon>
        <taxon>Gunneridae</taxon>
        <taxon>Pentapetalae</taxon>
        <taxon>asterids</taxon>
        <taxon>lamiids</taxon>
        <taxon>Solanales</taxon>
        <taxon>Solanaceae</taxon>
        <taxon>Solanoideae</taxon>
        <taxon>Solaneae</taxon>
        <taxon>Solanum</taxon>
    </lineage>
</organism>
<dbReference type="OrthoDB" id="10367446at2759"/>
<reference evidence="1 2" key="1">
    <citation type="submission" date="2020-09" db="EMBL/GenBank/DDBJ databases">
        <title>De no assembly of potato wild relative species, Solanum commersonii.</title>
        <authorList>
            <person name="Cho K."/>
        </authorList>
    </citation>
    <scope>NUCLEOTIDE SEQUENCE [LARGE SCALE GENOMIC DNA]</scope>
    <source>
        <strain evidence="1">LZ3.2</strain>
        <tissue evidence="1">Leaf</tissue>
    </source>
</reference>
<evidence type="ECO:0000313" key="1">
    <source>
        <dbReference type="EMBL" id="KAG5613566.1"/>
    </source>
</evidence>
<name>A0A9J5ZN45_SOLCO</name>